<keyword evidence="12" id="KW-1185">Reference proteome</keyword>
<organism evidence="11 12">
    <name type="scientific">Lasiosphaeris hirsuta</name>
    <dbReference type="NCBI Taxonomy" id="260670"/>
    <lineage>
        <taxon>Eukaryota</taxon>
        <taxon>Fungi</taxon>
        <taxon>Dikarya</taxon>
        <taxon>Ascomycota</taxon>
        <taxon>Pezizomycotina</taxon>
        <taxon>Sordariomycetes</taxon>
        <taxon>Sordariomycetidae</taxon>
        <taxon>Sordariales</taxon>
        <taxon>Lasiosphaeriaceae</taxon>
        <taxon>Lasiosphaeris</taxon>
    </lineage>
</organism>
<dbReference type="EMBL" id="JAUKUA010000001">
    <property type="protein sequence ID" value="KAK0731330.1"/>
    <property type="molecule type" value="Genomic_DNA"/>
</dbReference>
<feature type="compositionally biased region" description="Acidic residues" evidence="10">
    <location>
        <begin position="202"/>
        <end position="218"/>
    </location>
</feature>
<name>A0AA40E901_9PEZI</name>
<feature type="region of interest" description="Disordered" evidence="10">
    <location>
        <begin position="192"/>
        <end position="255"/>
    </location>
</feature>
<feature type="compositionally biased region" description="Basic and acidic residues" evidence="10">
    <location>
        <begin position="274"/>
        <end position="284"/>
    </location>
</feature>
<evidence type="ECO:0000256" key="1">
    <source>
        <dbReference type="ARBA" id="ARBA00004123"/>
    </source>
</evidence>
<keyword evidence="7 9" id="KW-0539">Nucleus</keyword>
<dbReference type="GO" id="GO:0000978">
    <property type="term" value="F:RNA polymerase II cis-regulatory region sequence-specific DNA binding"/>
    <property type="evidence" value="ECO:0007669"/>
    <property type="project" value="TreeGrafter"/>
</dbReference>
<dbReference type="Gene3D" id="1.20.58.1710">
    <property type="match status" value="1"/>
</dbReference>
<evidence type="ECO:0000256" key="5">
    <source>
        <dbReference type="ARBA" id="ARBA00023159"/>
    </source>
</evidence>
<comment type="similarity">
    <text evidence="2 9">Belongs to the Mediator complex subunit 8 family.</text>
</comment>
<accession>A0AA40E901</accession>
<evidence type="ECO:0000256" key="7">
    <source>
        <dbReference type="ARBA" id="ARBA00023242"/>
    </source>
</evidence>
<comment type="subcellular location">
    <subcellularLocation>
        <location evidence="1 9">Nucleus</location>
    </subcellularLocation>
</comment>
<reference evidence="11" key="1">
    <citation type="submission" date="2023-06" db="EMBL/GenBank/DDBJ databases">
        <title>Genome-scale phylogeny and comparative genomics of the fungal order Sordariales.</title>
        <authorList>
            <consortium name="Lawrence Berkeley National Laboratory"/>
            <person name="Hensen N."/>
            <person name="Bonometti L."/>
            <person name="Westerberg I."/>
            <person name="Brannstrom I.O."/>
            <person name="Guillou S."/>
            <person name="Cros-Aarteil S."/>
            <person name="Calhoun S."/>
            <person name="Haridas S."/>
            <person name="Kuo A."/>
            <person name="Mondo S."/>
            <person name="Pangilinan J."/>
            <person name="Riley R."/>
            <person name="Labutti K."/>
            <person name="Andreopoulos B."/>
            <person name="Lipzen A."/>
            <person name="Chen C."/>
            <person name="Yanf M."/>
            <person name="Daum C."/>
            <person name="Ng V."/>
            <person name="Clum A."/>
            <person name="Steindorff A."/>
            <person name="Ohm R."/>
            <person name="Martin F."/>
            <person name="Silar P."/>
            <person name="Natvig D."/>
            <person name="Lalanne C."/>
            <person name="Gautier V."/>
            <person name="Ament-Velasquez S.L."/>
            <person name="Kruys A."/>
            <person name="Hutchinson M.I."/>
            <person name="Powell A.J."/>
            <person name="Barry K."/>
            <person name="Miller A.N."/>
            <person name="Grigoriev I.V."/>
            <person name="Debuchy R."/>
            <person name="Gladieux P."/>
            <person name="Thoren M.H."/>
            <person name="Johannesson H."/>
        </authorList>
    </citation>
    <scope>NUCLEOTIDE SEQUENCE</scope>
    <source>
        <strain evidence="11">SMH4607-1</strain>
    </source>
</reference>
<comment type="subunit">
    <text evidence="9">Component of the Mediator complex.</text>
</comment>
<dbReference type="GO" id="GO:0003712">
    <property type="term" value="F:transcription coregulator activity"/>
    <property type="evidence" value="ECO:0007669"/>
    <property type="project" value="InterPro"/>
</dbReference>
<evidence type="ECO:0000256" key="4">
    <source>
        <dbReference type="ARBA" id="ARBA00023015"/>
    </source>
</evidence>
<keyword evidence="4 9" id="KW-0805">Transcription regulation</keyword>
<dbReference type="Pfam" id="PF10232">
    <property type="entry name" value="Med8"/>
    <property type="match status" value="1"/>
</dbReference>
<dbReference type="PANTHER" id="PTHR13074:SF9">
    <property type="entry name" value="MEDIATOR OF RNA POLYMERASE II TRANSCRIPTION SUBUNIT 8"/>
    <property type="match status" value="1"/>
</dbReference>
<dbReference type="InterPro" id="IPR019364">
    <property type="entry name" value="Mediatior_Med8_fun/met"/>
</dbReference>
<dbReference type="GO" id="GO:0016592">
    <property type="term" value="C:mediator complex"/>
    <property type="evidence" value="ECO:0007669"/>
    <property type="project" value="InterPro"/>
</dbReference>
<evidence type="ECO:0000256" key="8">
    <source>
        <dbReference type="ARBA" id="ARBA00031261"/>
    </source>
</evidence>
<sequence length="290" mass="31623">MASLGLVAEELKQLDVMRNRFHQLASSLGSLRGTVFATQPLPSRESLQASAAILLQNVNSIQDIASENAELFQRIAIHPSTNFPGRTQEQVLLHLLRKKLEPDIESWVEEARDTARAAGLDASKLGSGITDANDEDAGGYGLEQEGEVPPDAFNEQWADIRDACDEGIMKYIQNQAGESYTIAEQEMGTRNVRTGLKRSLEDESDEEDDDEDESDEEMGGAGKVGDAGVQPSVPGHGQQSGVPGQAKPPGILPEQMLWFAARGDLNMPSNIDLESTRKMREAGKRPRVVR</sequence>
<evidence type="ECO:0000256" key="2">
    <source>
        <dbReference type="ARBA" id="ARBA00005716"/>
    </source>
</evidence>
<keyword evidence="5 9" id="KW-0010">Activator</keyword>
<comment type="caution">
    <text evidence="11">The sequence shown here is derived from an EMBL/GenBank/DDBJ whole genome shotgun (WGS) entry which is preliminary data.</text>
</comment>
<evidence type="ECO:0000256" key="6">
    <source>
        <dbReference type="ARBA" id="ARBA00023163"/>
    </source>
</evidence>
<dbReference type="Gene3D" id="6.10.250.2610">
    <property type="match status" value="1"/>
</dbReference>
<dbReference type="GO" id="GO:0070847">
    <property type="term" value="C:core mediator complex"/>
    <property type="evidence" value="ECO:0007669"/>
    <property type="project" value="TreeGrafter"/>
</dbReference>
<dbReference type="AlphaFoldDB" id="A0AA40E901"/>
<evidence type="ECO:0000313" key="12">
    <source>
        <dbReference type="Proteomes" id="UP001172102"/>
    </source>
</evidence>
<evidence type="ECO:0000256" key="9">
    <source>
        <dbReference type="RuleBase" id="RU364144"/>
    </source>
</evidence>
<proteinExistence type="inferred from homology"/>
<dbReference type="Proteomes" id="UP001172102">
    <property type="component" value="Unassembled WGS sequence"/>
</dbReference>
<keyword evidence="6 9" id="KW-0804">Transcription</keyword>
<evidence type="ECO:0000256" key="3">
    <source>
        <dbReference type="ARBA" id="ARBA00020637"/>
    </source>
</evidence>
<protein>
    <recommendedName>
        <fullName evidence="3 9">Mediator of RNA polymerase II transcription subunit 8</fullName>
    </recommendedName>
    <alternativeName>
        <fullName evidence="8 9">Mediator complex subunit 8</fullName>
    </alternativeName>
</protein>
<gene>
    <name evidence="9" type="primary">MED8</name>
    <name evidence="11" type="ORF">B0H67DRAFT_477361</name>
</gene>
<dbReference type="PANTHER" id="PTHR13074">
    <property type="entry name" value="MEDIATOR OF RNA POLYMERASE II TRANSCRIPTION SUBUNIT 8"/>
    <property type="match status" value="1"/>
</dbReference>
<dbReference type="GO" id="GO:0006357">
    <property type="term" value="P:regulation of transcription by RNA polymerase II"/>
    <property type="evidence" value="ECO:0007669"/>
    <property type="project" value="InterPro"/>
</dbReference>
<comment type="function">
    <text evidence="9">Component of the Mediator complex, a coactivator involved in the regulated transcription of nearly all RNA polymerase II-dependent genes. Mediator functions as a bridge to convey information from gene-specific regulatory proteins to the basal RNA polymerase II transcription machinery. Mediator is recruited to promoters by direct interactions with regulatory proteins and serves as a scaffold for the assembly of a functional preinitiation complex with RNA polymerase II and the general transcription factors.</text>
</comment>
<evidence type="ECO:0000256" key="10">
    <source>
        <dbReference type="SAM" id="MobiDB-lite"/>
    </source>
</evidence>
<evidence type="ECO:0000313" key="11">
    <source>
        <dbReference type="EMBL" id="KAK0731330.1"/>
    </source>
</evidence>
<feature type="region of interest" description="Disordered" evidence="10">
    <location>
        <begin position="267"/>
        <end position="290"/>
    </location>
</feature>